<gene>
    <name evidence="2" type="ORF">KME32_30340</name>
</gene>
<name>A0A951Q4S4_9NOST</name>
<dbReference type="InterPro" id="IPR017932">
    <property type="entry name" value="GATase_2_dom"/>
</dbReference>
<dbReference type="Proteomes" id="UP000715781">
    <property type="component" value="Unassembled WGS sequence"/>
</dbReference>
<evidence type="ECO:0000313" key="3">
    <source>
        <dbReference type="Proteomes" id="UP000715781"/>
    </source>
</evidence>
<comment type="caution">
    <text evidence="2">The sequence shown here is derived from an EMBL/GenBank/DDBJ whole genome shotgun (WGS) entry which is preliminary data.</text>
</comment>
<sequence length="39" mass="4772">MFALVVWDRERQVLWLRRDRVGSRTLYYTISCSARWIAP</sequence>
<dbReference type="SUPFAM" id="SSF56235">
    <property type="entry name" value="N-terminal nucleophile aminohydrolases (Ntn hydrolases)"/>
    <property type="match status" value="1"/>
</dbReference>
<dbReference type="Pfam" id="PF13537">
    <property type="entry name" value="GATase_7"/>
    <property type="match status" value="1"/>
</dbReference>
<dbReference type="Gene3D" id="3.60.20.10">
    <property type="entry name" value="Glutamine Phosphoribosylpyrophosphate, subunit 1, domain 1"/>
    <property type="match status" value="1"/>
</dbReference>
<evidence type="ECO:0000259" key="1">
    <source>
        <dbReference type="Pfam" id="PF13537"/>
    </source>
</evidence>
<dbReference type="AlphaFoldDB" id="A0A951Q4S4"/>
<reference evidence="2" key="2">
    <citation type="journal article" date="2022" name="Microbiol. Resour. Announc.">
        <title>Metagenome Sequencing to Explore Phylogenomics of Terrestrial Cyanobacteria.</title>
        <authorList>
            <person name="Ward R.D."/>
            <person name="Stajich J.E."/>
            <person name="Johansen J.R."/>
            <person name="Huntemann M."/>
            <person name="Clum A."/>
            <person name="Foster B."/>
            <person name="Foster B."/>
            <person name="Roux S."/>
            <person name="Palaniappan K."/>
            <person name="Varghese N."/>
            <person name="Mukherjee S."/>
            <person name="Reddy T.B.K."/>
            <person name="Daum C."/>
            <person name="Copeland A."/>
            <person name="Chen I.A."/>
            <person name="Ivanova N.N."/>
            <person name="Kyrpides N.C."/>
            <person name="Shapiro N."/>
            <person name="Eloe-Fadrosh E.A."/>
            <person name="Pietrasiak N."/>
        </authorList>
    </citation>
    <scope>NUCLEOTIDE SEQUENCE</scope>
    <source>
        <strain evidence="2">JT2-VF2</strain>
    </source>
</reference>
<dbReference type="InterPro" id="IPR029055">
    <property type="entry name" value="Ntn_hydrolases_N"/>
</dbReference>
<proteinExistence type="predicted"/>
<reference evidence="2" key="1">
    <citation type="submission" date="2021-05" db="EMBL/GenBank/DDBJ databases">
        <authorList>
            <person name="Pietrasiak N."/>
            <person name="Ward R."/>
            <person name="Stajich J.E."/>
            <person name="Kurbessoian T."/>
        </authorList>
    </citation>
    <scope>NUCLEOTIDE SEQUENCE</scope>
    <source>
        <strain evidence="2">JT2-VF2</strain>
    </source>
</reference>
<feature type="domain" description="Glutamine amidotransferase type-2" evidence="1">
    <location>
        <begin position="1"/>
        <end position="31"/>
    </location>
</feature>
<evidence type="ECO:0000313" key="2">
    <source>
        <dbReference type="EMBL" id="MBW4565312.1"/>
    </source>
</evidence>
<organism evidence="2 3">
    <name type="scientific">Mojavia pulchra JT2-VF2</name>
    <dbReference type="NCBI Taxonomy" id="287848"/>
    <lineage>
        <taxon>Bacteria</taxon>
        <taxon>Bacillati</taxon>
        <taxon>Cyanobacteriota</taxon>
        <taxon>Cyanophyceae</taxon>
        <taxon>Nostocales</taxon>
        <taxon>Nostocaceae</taxon>
    </lineage>
</organism>
<accession>A0A951Q4S4</accession>
<protein>
    <recommendedName>
        <fullName evidence="1">Glutamine amidotransferase type-2 domain-containing protein</fullName>
    </recommendedName>
</protein>
<dbReference type="EMBL" id="JAHHHN010000034">
    <property type="protein sequence ID" value="MBW4565312.1"/>
    <property type="molecule type" value="Genomic_DNA"/>
</dbReference>